<evidence type="ECO:0000259" key="4">
    <source>
        <dbReference type="PROSITE" id="PS51781"/>
    </source>
</evidence>
<feature type="transmembrane region" description="Helical" evidence="2">
    <location>
        <begin position="158"/>
        <end position="178"/>
    </location>
</feature>
<dbReference type="PATRIC" id="fig|1300348.6.peg.1141"/>
<evidence type="ECO:0000256" key="3">
    <source>
        <dbReference type="SAM" id="SignalP"/>
    </source>
</evidence>
<dbReference type="EMBL" id="FNUE01000001">
    <property type="protein sequence ID" value="SEE08084.1"/>
    <property type="molecule type" value="Genomic_DNA"/>
</dbReference>
<evidence type="ECO:0000313" key="6">
    <source>
        <dbReference type="EMBL" id="SEE08084.1"/>
    </source>
</evidence>
<dbReference type="InterPro" id="IPR011990">
    <property type="entry name" value="TPR-like_helical_dom_sf"/>
</dbReference>
<dbReference type="PROSITE" id="PS51781">
    <property type="entry name" value="SH3B"/>
    <property type="match status" value="1"/>
</dbReference>
<evidence type="ECO:0000256" key="2">
    <source>
        <dbReference type="SAM" id="Phobius"/>
    </source>
</evidence>
<feature type="transmembrane region" description="Helical" evidence="2">
    <location>
        <begin position="129"/>
        <end position="149"/>
    </location>
</feature>
<dbReference type="Gene3D" id="1.25.40.10">
    <property type="entry name" value="Tetratricopeptide repeat domain"/>
    <property type="match status" value="1"/>
</dbReference>
<accession>A0A0M9CFG6</accession>
<dbReference type="Pfam" id="PF00515">
    <property type="entry name" value="TPR_1"/>
    <property type="match status" value="1"/>
</dbReference>
<sequence length="252" mass="29536">MKKILFLLLLVAQVFYAQDEQKIFNSANEMYKQQNYEKAIEFYKTLEHYNLISSELFYNLGNAHYKLNQVGPAIFYYEKALQIDPDNDDVKNNLVFAKRLALDTIEELPKTFFQKININYIQKLSYNEWAIVIVSFAILGSILFLLFYFSNRPGTKRFFFVISMLSYLFLIITFFITFNQYSLANNNKIAIVFAEETEVMNAPTLNSEELFTLHEGTKVTVLDRVDNWKKIKLADGKIGWIIANEIKELDEI</sequence>
<keyword evidence="3" id="KW-0732">Signal</keyword>
<gene>
    <name evidence="5" type="ORF">I602_1141</name>
    <name evidence="6" type="ORF">SAMN05444353_0634</name>
</gene>
<dbReference type="Proteomes" id="UP000037716">
    <property type="component" value="Unassembled WGS sequence"/>
</dbReference>
<keyword evidence="2" id="KW-0472">Membrane</keyword>
<dbReference type="SUPFAM" id="SSF48452">
    <property type="entry name" value="TPR-like"/>
    <property type="match status" value="1"/>
</dbReference>
<dbReference type="SMART" id="SM00287">
    <property type="entry name" value="SH3b"/>
    <property type="match status" value="1"/>
</dbReference>
<keyword evidence="1" id="KW-0802">TPR repeat</keyword>
<feature type="domain" description="SH3b" evidence="4">
    <location>
        <begin position="187"/>
        <end position="250"/>
    </location>
</feature>
<organism evidence="5 7">
    <name type="scientific">Polaribacter dokdonensis DSW-5</name>
    <dbReference type="NCBI Taxonomy" id="1300348"/>
    <lineage>
        <taxon>Bacteria</taxon>
        <taxon>Pseudomonadati</taxon>
        <taxon>Bacteroidota</taxon>
        <taxon>Flavobacteriia</taxon>
        <taxon>Flavobacteriales</taxon>
        <taxon>Flavobacteriaceae</taxon>
    </lineage>
</organism>
<evidence type="ECO:0000313" key="5">
    <source>
        <dbReference type="EMBL" id="KOY51581.1"/>
    </source>
</evidence>
<protein>
    <submittedName>
        <fullName evidence="5">Aerotolerance-related exported protein</fullName>
    </submittedName>
    <submittedName>
        <fullName evidence="6">SH3 domain-containing protein</fullName>
    </submittedName>
</protein>
<evidence type="ECO:0000313" key="8">
    <source>
        <dbReference type="Proteomes" id="UP000183071"/>
    </source>
</evidence>
<dbReference type="EMBL" id="LGBR01000001">
    <property type="protein sequence ID" value="KOY51581.1"/>
    <property type="molecule type" value="Genomic_DNA"/>
</dbReference>
<dbReference type="Proteomes" id="UP000183071">
    <property type="component" value="Unassembled WGS sequence"/>
</dbReference>
<dbReference type="SMART" id="SM00028">
    <property type="entry name" value="TPR"/>
    <property type="match status" value="1"/>
</dbReference>
<comment type="caution">
    <text evidence="5">The sequence shown here is derived from an EMBL/GenBank/DDBJ whole genome shotgun (WGS) entry which is preliminary data.</text>
</comment>
<dbReference type="Gene3D" id="2.30.30.40">
    <property type="entry name" value="SH3 Domains"/>
    <property type="match status" value="1"/>
</dbReference>
<dbReference type="InterPro" id="IPR019734">
    <property type="entry name" value="TPR_rpt"/>
</dbReference>
<keyword evidence="2" id="KW-1133">Transmembrane helix</keyword>
<dbReference type="RefSeq" id="WP_053973750.1">
    <property type="nucleotide sequence ID" value="NZ_FNUE01000001.1"/>
</dbReference>
<reference evidence="5 7" key="1">
    <citation type="submission" date="2015-07" db="EMBL/GenBank/DDBJ databases">
        <title>Genome of Polaribacter dokdonenesis DSW-5, isolated from seawater off Dokdo in Korea.</title>
        <authorList>
            <person name="Yoon K."/>
            <person name="Song J.Y."/>
            <person name="Kim J.F."/>
        </authorList>
    </citation>
    <scope>NUCLEOTIDE SEQUENCE [LARGE SCALE GENOMIC DNA]</scope>
    <source>
        <strain evidence="5 7">DSW-5</strain>
    </source>
</reference>
<dbReference type="OrthoDB" id="9776208at2"/>
<feature type="chain" id="PRO_5005833019" evidence="3">
    <location>
        <begin position="18"/>
        <end position="252"/>
    </location>
</feature>
<dbReference type="AlphaFoldDB" id="A0A0M9CFG6"/>
<evidence type="ECO:0000313" key="7">
    <source>
        <dbReference type="Proteomes" id="UP000037716"/>
    </source>
</evidence>
<evidence type="ECO:0000256" key="1">
    <source>
        <dbReference type="PROSITE-ProRule" id="PRU00339"/>
    </source>
</evidence>
<dbReference type="Pfam" id="PF08239">
    <property type="entry name" value="SH3_3"/>
    <property type="match status" value="1"/>
</dbReference>
<proteinExistence type="predicted"/>
<feature type="signal peptide" evidence="3">
    <location>
        <begin position="1"/>
        <end position="17"/>
    </location>
</feature>
<dbReference type="PROSITE" id="PS50005">
    <property type="entry name" value="TPR"/>
    <property type="match status" value="1"/>
</dbReference>
<dbReference type="STRING" id="1300348.I602_1141"/>
<keyword evidence="8" id="KW-1185">Reference proteome</keyword>
<reference evidence="6 8" key="2">
    <citation type="submission" date="2016-10" db="EMBL/GenBank/DDBJ databases">
        <authorList>
            <person name="Varghese N."/>
            <person name="Submissions S."/>
        </authorList>
    </citation>
    <scope>NUCLEOTIDE SEQUENCE [LARGE SCALE GENOMIC DNA]</scope>
    <source>
        <strain evidence="6 8">DSW-5</strain>
    </source>
</reference>
<feature type="repeat" description="TPR" evidence="1">
    <location>
        <begin position="54"/>
        <end position="87"/>
    </location>
</feature>
<dbReference type="PROSITE" id="PS50293">
    <property type="entry name" value="TPR_REGION"/>
    <property type="match status" value="1"/>
</dbReference>
<dbReference type="InterPro" id="IPR003646">
    <property type="entry name" value="SH3-like_bac-type"/>
</dbReference>
<keyword evidence="2" id="KW-0812">Transmembrane</keyword>
<name>A0A0M9CFG6_9FLAO</name>